<comment type="similarity">
    <text evidence="6">Belongs to the UPL family. TOM1/PTR1 subfamily.</text>
</comment>
<dbReference type="SMART" id="SM00119">
    <property type="entry name" value="HECTc"/>
    <property type="match status" value="1"/>
</dbReference>
<dbReference type="EMBL" id="CT868152">
    <property type="protein sequence ID" value="CAK73424.1"/>
    <property type="molecule type" value="Genomic_DNA"/>
</dbReference>
<evidence type="ECO:0000313" key="10">
    <source>
        <dbReference type="Proteomes" id="UP000000600"/>
    </source>
</evidence>
<dbReference type="GO" id="GO:0061630">
    <property type="term" value="F:ubiquitin protein ligase activity"/>
    <property type="evidence" value="ECO:0000318"/>
    <property type="project" value="GO_Central"/>
</dbReference>
<dbReference type="RefSeq" id="XP_001440821.1">
    <property type="nucleotide sequence ID" value="XM_001440784.2"/>
</dbReference>
<dbReference type="PANTHER" id="PTHR11254">
    <property type="entry name" value="HECT DOMAIN UBIQUITIN-PROTEIN LIGASE"/>
    <property type="match status" value="1"/>
</dbReference>
<dbReference type="Pfam" id="PF00632">
    <property type="entry name" value="HECT"/>
    <property type="match status" value="1"/>
</dbReference>
<dbReference type="GeneID" id="5026606"/>
<evidence type="ECO:0000256" key="2">
    <source>
        <dbReference type="ARBA" id="ARBA00004906"/>
    </source>
</evidence>
<reference evidence="9 10" key="1">
    <citation type="journal article" date="2006" name="Nature">
        <title>Global trends of whole-genome duplications revealed by the ciliate Paramecium tetraurelia.</title>
        <authorList>
            <consortium name="Genoscope"/>
            <person name="Aury J.-M."/>
            <person name="Jaillon O."/>
            <person name="Duret L."/>
            <person name="Noel B."/>
            <person name="Jubin C."/>
            <person name="Porcel B.M."/>
            <person name="Segurens B."/>
            <person name="Daubin V."/>
            <person name="Anthouard V."/>
            <person name="Aiach N."/>
            <person name="Arnaiz O."/>
            <person name="Billaut A."/>
            <person name="Beisson J."/>
            <person name="Blanc I."/>
            <person name="Bouhouche K."/>
            <person name="Camara F."/>
            <person name="Duharcourt S."/>
            <person name="Guigo R."/>
            <person name="Gogendeau D."/>
            <person name="Katinka M."/>
            <person name="Keller A.-M."/>
            <person name="Kissmehl R."/>
            <person name="Klotz C."/>
            <person name="Koll F."/>
            <person name="Le Moue A."/>
            <person name="Lepere C."/>
            <person name="Malinsky S."/>
            <person name="Nowacki M."/>
            <person name="Nowak J.K."/>
            <person name="Plattner H."/>
            <person name="Poulain J."/>
            <person name="Ruiz F."/>
            <person name="Serrano V."/>
            <person name="Zagulski M."/>
            <person name="Dessen P."/>
            <person name="Betermier M."/>
            <person name="Weissenbach J."/>
            <person name="Scarpelli C."/>
            <person name="Schachter V."/>
            <person name="Sperling L."/>
            <person name="Meyer E."/>
            <person name="Cohen J."/>
            <person name="Wincker P."/>
        </authorList>
    </citation>
    <scope>NUCLEOTIDE SEQUENCE [LARGE SCALE GENOMIC DNA]</scope>
    <source>
        <strain evidence="9 10">Stock d4-2</strain>
    </source>
</reference>
<keyword evidence="4" id="KW-0808">Transferase</keyword>
<dbReference type="Gene3D" id="3.30.2160.10">
    <property type="entry name" value="Hect, E3 ligase catalytic domain"/>
    <property type="match status" value="1"/>
</dbReference>
<dbReference type="HOGENOM" id="CLU_002173_9_4_1"/>
<sequence>MSEGSQDLPLLQLIQLLPLFKGDHQELLIQAISNITTKQKDFKQDQLNLDSRSVECVCTILLQNMNRSVKNFSHIILNLSNNKENQQLIIKYIKEFIQRITREINNNFDKQCQYDEIFTADKVLINVFQFVREMNDKIGENNDQQDTRSNFKELLEDQGLIQLWRNLIKLLQDIPQQKLAKLSTKISPYLECFFIIYQLVNPIRKNKNVQREPTKIASMEGQQQEVQEQQLHDELFQQICESGKVLLNMMIRERLQELREKGKLVNDSLGVIIFKNPRIVDFDNKQKYFKMELKQLKMQNNRHHYGNINLRCRRKDIFMDSYHRISKLKPEELKGKLHVEFDGEEGVDAGGVTREWFLMLSKEIFNPNYALFTPSLNGQMFQPSNKSHVNPDHVKYFKFIGRIVGKALYDGQLLDTYFTRSFYKHILGQKLTIHDMEDIDLNEYNSMKKILEENVTDWGIYWTYNVDHFGKLEERELIEGGKTKLVTEENKQEYVQIYCYQKMAKEIKDQIEAFLNGFHELIPQSLVSIFEWKEMELMLCGLPDIDLEDMKENIEYHGYDKENKVIQWLWELLESFDKSKRAAFLQFVTGTSKVPLGGFKELKGMHGPQKIQIHKKPYVNFELPTSHTCFNQLDLPDYPARQILKEKLELAIMEGKEGFGFA</sequence>
<dbReference type="InterPro" id="IPR035983">
    <property type="entry name" value="Hect_E3_ubiquitin_ligase"/>
</dbReference>
<evidence type="ECO:0000313" key="9">
    <source>
        <dbReference type="EMBL" id="CAK73424.1"/>
    </source>
</evidence>
<dbReference type="KEGG" id="ptm:GSPATT00009739001"/>
<evidence type="ECO:0000256" key="5">
    <source>
        <dbReference type="ARBA" id="ARBA00022786"/>
    </source>
</evidence>
<comment type="pathway">
    <text evidence="2">Protein modification; protein ubiquitination.</text>
</comment>
<dbReference type="STRING" id="5888.A0CRK7"/>
<proteinExistence type="inferred from homology"/>
<name>A0CRK7_PARTE</name>
<evidence type="ECO:0000259" key="8">
    <source>
        <dbReference type="PROSITE" id="PS50237"/>
    </source>
</evidence>
<dbReference type="CDD" id="cd00078">
    <property type="entry name" value="HECTc"/>
    <property type="match status" value="1"/>
</dbReference>
<dbReference type="Proteomes" id="UP000000600">
    <property type="component" value="Unassembled WGS sequence"/>
</dbReference>
<dbReference type="InterPro" id="IPR050409">
    <property type="entry name" value="E3_ubiq-protein_ligase"/>
</dbReference>
<feature type="domain" description="HECT" evidence="8">
    <location>
        <begin position="329"/>
        <end position="662"/>
    </location>
</feature>
<evidence type="ECO:0000256" key="6">
    <source>
        <dbReference type="ARBA" id="ARBA00034494"/>
    </source>
</evidence>
<evidence type="ECO:0000256" key="4">
    <source>
        <dbReference type="ARBA" id="ARBA00022679"/>
    </source>
</evidence>
<organism evidence="9 10">
    <name type="scientific">Paramecium tetraurelia</name>
    <dbReference type="NCBI Taxonomy" id="5888"/>
    <lineage>
        <taxon>Eukaryota</taxon>
        <taxon>Sar</taxon>
        <taxon>Alveolata</taxon>
        <taxon>Ciliophora</taxon>
        <taxon>Intramacronucleata</taxon>
        <taxon>Oligohymenophorea</taxon>
        <taxon>Peniculida</taxon>
        <taxon>Parameciidae</taxon>
        <taxon>Paramecium</taxon>
    </lineage>
</organism>
<dbReference type="EC" id="2.3.2.26" evidence="3"/>
<dbReference type="InParanoid" id="A0CRK7"/>
<dbReference type="Gene3D" id="3.30.2410.10">
    <property type="entry name" value="Hect, E3 ligase catalytic domain"/>
    <property type="match status" value="1"/>
</dbReference>
<keyword evidence="10" id="KW-1185">Reference proteome</keyword>
<keyword evidence="5 7" id="KW-0833">Ubl conjugation pathway</keyword>
<gene>
    <name evidence="9" type="ORF">GSPATT00009739001</name>
</gene>
<dbReference type="PANTHER" id="PTHR11254:SF67">
    <property type="entry name" value="E3 UBIQUITIN-PROTEIN LIGASE HUWE1"/>
    <property type="match status" value="1"/>
</dbReference>
<comment type="catalytic activity">
    <reaction evidence="1">
        <text>S-ubiquitinyl-[E2 ubiquitin-conjugating enzyme]-L-cysteine + [acceptor protein]-L-lysine = [E2 ubiquitin-conjugating enzyme]-L-cysteine + N(6)-ubiquitinyl-[acceptor protein]-L-lysine.</text>
        <dbReference type="EC" id="2.3.2.26"/>
    </reaction>
</comment>
<dbReference type="InterPro" id="IPR000569">
    <property type="entry name" value="HECT_dom"/>
</dbReference>
<feature type="active site" description="Glycyl thioester intermediate" evidence="7">
    <location>
        <position position="629"/>
    </location>
</feature>
<dbReference type="PROSITE" id="PS50237">
    <property type="entry name" value="HECT"/>
    <property type="match status" value="1"/>
</dbReference>
<dbReference type="GO" id="GO:0005737">
    <property type="term" value="C:cytoplasm"/>
    <property type="evidence" value="ECO:0000318"/>
    <property type="project" value="GO_Central"/>
</dbReference>
<protein>
    <recommendedName>
        <fullName evidence="3">HECT-type E3 ubiquitin transferase</fullName>
        <ecNumber evidence="3">2.3.2.26</ecNumber>
    </recommendedName>
</protein>
<dbReference type="GO" id="GO:0006511">
    <property type="term" value="P:ubiquitin-dependent protein catabolic process"/>
    <property type="evidence" value="ECO:0000318"/>
    <property type="project" value="GO_Central"/>
</dbReference>
<dbReference type="FunFam" id="3.90.1750.10:FF:000003">
    <property type="entry name" value="E3 ubiquitin-protein ligase UPL1"/>
    <property type="match status" value="1"/>
</dbReference>
<dbReference type="OrthoDB" id="311983at2759"/>
<dbReference type="eggNOG" id="KOG0939">
    <property type="taxonomic scope" value="Eukaryota"/>
</dbReference>
<dbReference type="FunFam" id="3.30.2410.10:FF:000009">
    <property type="entry name" value="Probable E3 ubiquitin-protein ligase HECTD2"/>
    <property type="match status" value="1"/>
</dbReference>
<dbReference type="SUPFAM" id="SSF56204">
    <property type="entry name" value="Hect, E3 ligase catalytic domain"/>
    <property type="match status" value="1"/>
</dbReference>
<evidence type="ECO:0000256" key="7">
    <source>
        <dbReference type="PROSITE-ProRule" id="PRU00104"/>
    </source>
</evidence>
<evidence type="ECO:0000256" key="1">
    <source>
        <dbReference type="ARBA" id="ARBA00000885"/>
    </source>
</evidence>
<accession>A0CRK7</accession>
<dbReference type="AlphaFoldDB" id="A0CRK7"/>
<evidence type="ECO:0000256" key="3">
    <source>
        <dbReference type="ARBA" id="ARBA00012485"/>
    </source>
</evidence>
<dbReference type="Gene3D" id="3.90.1750.10">
    <property type="entry name" value="Hect, E3 ligase catalytic domains"/>
    <property type="match status" value="1"/>
</dbReference>